<dbReference type="EMBL" id="JBHSOD010000005">
    <property type="protein sequence ID" value="MFC5884521.1"/>
    <property type="molecule type" value="Genomic_DNA"/>
</dbReference>
<sequence>MTATSLDPAQPWGAEISYDGRAVLVAEGHTVAIRVYDGSPEGSQAPGPTGRYPTVYVSAVVVERDAATGVEIRGQGDVEILPGNSPAVPDPTAIPRAVAAAAADFNRRAAAYTALAAKWPPPTP</sequence>
<dbReference type="RefSeq" id="WP_313763622.1">
    <property type="nucleotide sequence ID" value="NZ_BAAAVH010000087.1"/>
</dbReference>
<keyword evidence="1" id="KW-0547">Nucleotide-binding</keyword>
<reference evidence="2" key="1">
    <citation type="journal article" date="2019" name="Int. J. Syst. Evol. Microbiol.">
        <title>The Global Catalogue of Microorganisms (GCM) 10K type strain sequencing project: providing services to taxonomists for standard genome sequencing and annotation.</title>
        <authorList>
            <consortium name="The Broad Institute Genomics Platform"/>
            <consortium name="The Broad Institute Genome Sequencing Center for Infectious Disease"/>
            <person name="Wu L."/>
            <person name="Ma J."/>
        </authorList>
    </citation>
    <scope>NUCLEOTIDE SEQUENCE [LARGE SCALE GENOMIC DNA]</scope>
    <source>
        <strain evidence="2">CGMCC 4.1469</strain>
    </source>
</reference>
<organism evidence="1 2">
    <name type="scientific">Kitasatospora aburaviensis</name>
    <dbReference type="NCBI Taxonomy" id="67265"/>
    <lineage>
        <taxon>Bacteria</taxon>
        <taxon>Bacillati</taxon>
        <taxon>Actinomycetota</taxon>
        <taxon>Actinomycetes</taxon>
        <taxon>Kitasatosporales</taxon>
        <taxon>Streptomycetaceae</taxon>
        <taxon>Kitasatospora</taxon>
    </lineage>
</organism>
<dbReference type="Proteomes" id="UP001596067">
    <property type="component" value="Unassembled WGS sequence"/>
</dbReference>
<name>A0ABW1ER39_9ACTN</name>
<keyword evidence="1" id="KW-0067">ATP-binding</keyword>
<dbReference type="GO" id="GO:0005524">
    <property type="term" value="F:ATP binding"/>
    <property type="evidence" value="ECO:0007669"/>
    <property type="project" value="UniProtKB-KW"/>
</dbReference>
<gene>
    <name evidence="1" type="ORF">ACFP0N_05890</name>
</gene>
<evidence type="ECO:0000313" key="1">
    <source>
        <dbReference type="EMBL" id="MFC5884521.1"/>
    </source>
</evidence>
<accession>A0ABW1ER39</accession>
<protein>
    <submittedName>
        <fullName evidence="1">ATP-binding protein</fullName>
    </submittedName>
</protein>
<proteinExistence type="predicted"/>
<keyword evidence="2" id="KW-1185">Reference proteome</keyword>
<comment type="caution">
    <text evidence="1">The sequence shown here is derived from an EMBL/GenBank/DDBJ whole genome shotgun (WGS) entry which is preliminary data.</text>
</comment>
<evidence type="ECO:0000313" key="2">
    <source>
        <dbReference type="Proteomes" id="UP001596067"/>
    </source>
</evidence>